<reference evidence="3 4" key="1">
    <citation type="journal article" date="2012" name="Proc. Natl. Acad. Sci. U.S.A.">
        <title>Antigenic diversity is generated by distinct evolutionary mechanisms in African trypanosome species.</title>
        <authorList>
            <person name="Jackson A.P."/>
            <person name="Berry A."/>
            <person name="Aslett M."/>
            <person name="Allison H.C."/>
            <person name="Burton P."/>
            <person name="Vavrova-Anderson J."/>
            <person name="Brown R."/>
            <person name="Browne H."/>
            <person name="Corton N."/>
            <person name="Hauser H."/>
            <person name="Gamble J."/>
            <person name="Gilderthorp R."/>
            <person name="Marcello L."/>
            <person name="McQuillan J."/>
            <person name="Otto T.D."/>
            <person name="Quail M.A."/>
            <person name="Sanders M.J."/>
            <person name="van Tonder A."/>
            <person name="Ginger M.L."/>
            <person name="Field M.C."/>
            <person name="Barry J.D."/>
            <person name="Hertz-Fowler C."/>
            <person name="Berriman M."/>
        </authorList>
    </citation>
    <scope>NUCLEOTIDE SEQUENCE</scope>
    <source>
        <strain evidence="3 4">Y486</strain>
    </source>
</reference>
<protein>
    <recommendedName>
        <fullName evidence="2">SAC domain-containing protein</fullName>
    </recommendedName>
</protein>
<keyword evidence="1" id="KW-0812">Transmembrane</keyword>
<keyword evidence="1" id="KW-0472">Membrane</keyword>
<evidence type="ECO:0000313" key="3">
    <source>
        <dbReference type="EMBL" id="CCD20187.1"/>
    </source>
</evidence>
<dbReference type="InterPro" id="IPR002013">
    <property type="entry name" value="SAC_dom"/>
</dbReference>
<dbReference type="PROSITE" id="PS50275">
    <property type="entry name" value="SAC"/>
    <property type="match status" value="1"/>
</dbReference>
<keyword evidence="1" id="KW-1133">Transmembrane helix</keyword>
<dbReference type="PANTHER" id="PTHR45662:SF2">
    <property type="entry name" value="PHOSPHATIDYLINOSITOL-3-PHOSPHATASE SAC1"/>
    <property type="match status" value="1"/>
</dbReference>
<sequence length="289" mass="33025">MDRLSKSVSYDAMRDEVNSLVSIDTEDCVDPVDFWQFCCGPVRADCDKESHNVLDRVESVPCEITHSQRHYIRVNCLDCLDRTNVVQSMIAIGVLPQMIRYVCCSGVNEPTDATKNDIVKHNKEDLKKEFTDSEKNCRWMWVQQGIALSQLYAGSEPHFAHFILSGTRSALPLAKIKIALQRWCQQNFYDGEKQDAISLLTCQHDPTLFHTQFESPFSRHLSSLNWMVVSGLAVAAIGVVVNLVLLLAPKYWMRSEILFCEIMWGMYMALLISRIMKDGISYTNYPLLK</sequence>
<feature type="transmembrane region" description="Helical" evidence="1">
    <location>
        <begin position="224"/>
        <end position="245"/>
    </location>
</feature>
<dbReference type="AlphaFoldDB" id="F9WRK3"/>
<feature type="transmembrane region" description="Helical" evidence="1">
    <location>
        <begin position="257"/>
        <end position="276"/>
    </location>
</feature>
<evidence type="ECO:0000313" key="4">
    <source>
        <dbReference type="Proteomes" id="UP000009027"/>
    </source>
</evidence>
<dbReference type="EMBL" id="CAEX01005045">
    <property type="protein sequence ID" value="CCD20187.1"/>
    <property type="molecule type" value="Genomic_DNA"/>
</dbReference>
<keyword evidence="4" id="KW-1185">Reference proteome</keyword>
<name>F9WRK3_TRYVY</name>
<gene>
    <name evidence="3" type="ORF">TvY486_0029570</name>
</gene>
<accession>F9WRK3</accession>
<evidence type="ECO:0000259" key="2">
    <source>
        <dbReference type="PROSITE" id="PS50275"/>
    </source>
</evidence>
<dbReference type="VEuPathDB" id="TriTrypDB:TvY486_0029570"/>
<dbReference type="GO" id="GO:0046856">
    <property type="term" value="P:phosphatidylinositol dephosphorylation"/>
    <property type="evidence" value="ECO:0007669"/>
    <property type="project" value="TreeGrafter"/>
</dbReference>
<dbReference type="PANTHER" id="PTHR45662">
    <property type="entry name" value="PHOSPHATIDYLINOSITIDE PHOSPHATASE SAC1"/>
    <property type="match status" value="1"/>
</dbReference>
<dbReference type="GO" id="GO:0043812">
    <property type="term" value="F:phosphatidylinositol-4-phosphate phosphatase activity"/>
    <property type="evidence" value="ECO:0007669"/>
    <property type="project" value="TreeGrafter"/>
</dbReference>
<dbReference type="Proteomes" id="UP000009027">
    <property type="component" value="Unassembled WGS sequence"/>
</dbReference>
<organism evidence="3 4">
    <name type="scientific">Trypanosoma vivax (strain Y486)</name>
    <dbReference type="NCBI Taxonomy" id="1055687"/>
    <lineage>
        <taxon>Eukaryota</taxon>
        <taxon>Discoba</taxon>
        <taxon>Euglenozoa</taxon>
        <taxon>Kinetoplastea</taxon>
        <taxon>Metakinetoplastina</taxon>
        <taxon>Trypanosomatida</taxon>
        <taxon>Trypanosomatidae</taxon>
        <taxon>Trypanosoma</taxon>
        <taxon>Duttonella</taxon>
    </lineage>
</organism>
<dbReference type="GO" id="GO:0005783">
    <property type="term" value="C:endoplasmic reticulum"/>
    <property type="evidence" value="ECO:0007669"/>
    <property type="project" value="TreeGrafter"/>
</dbReference>
<feature type="domain" description="SAC" evidence="2">
    <location>
        <begin position="68"/>
        <end position="154"/>
    </location>
</feature>
<proteinExistence type="predicted"/>
<evidence type="ECO:0000256" key="1">
    <source>
        <dbReference type="SAM" id="Phobius"/>
    </source>
</evidence>